<dbReference type="GO" id="GO:0008023">
    <property type="term" value="C:transcription elongation factor complex"/>
    <property type="evidence" value="ECO:0007669"/>
    <property type="project" value="TreeGrafter"/>
</dbReference>
<dbReference type="RefSeq" id="XP_023946935.1">
    <property type="nucleotide sequence ID" value="XM_024091167.2"/>
</dbReference>
<dbReference type="Gene3D" id="2.60.40.1970">
    <property type="entry name" value="YEATS domain"/>
    <property type="match status" value="1"/>
</dbReference>
<keyword evidence="1 2" id="KW-0539">Nucleus</keyword>
<keyword evidence="4" id="KW-1185">Reference proteome</keyword>
<feature type="domain" description="YEATS" evidence="3">
    <location>
        <begin position="3"/>
        <end position="146"/>
    </location>
</feature>
<dbReference type="CDD" id="cd16906">
    <property type="entry name" value="YEATS_AF-9_like"/>
    <property type="match status" value="1"/>
</dbReference>
<dbReference type="PROSITE" id="PS51037">
    <property type="entry name" value="YEATS"/>
    <property type="match status" value="1"/>
</dbReference>
<evidence type="ECO:0000313" key="4">
    <source>
        <dbReference type="Proteomes" id="UP001652582"/>
    </source>
</evidence>
<sequence>MTEGPPYRHEKPMCIRIWLEVGHACEPRQTASGRALSLDWRVWVRGARGDISAFVHKVVFDLHPPSAFVYPKRVLQEPPYEIKESGCASIDIPIHVYLKFSSKPKKICLRYSLYIENNNKASSESRCVYYDFENPSDTLLGALMQGGGEVIARAGNFTNSGKLVVLYSKEDRPEDATRMKRCRYVKPIRCKHAKRLTRPCALDEVCPKCGESINADFRKQLRAVAMTEDEINRVSQLYLSFSSHQKAANGLRLPPLSDPIYRIPELPPSLRGAVASIEADHAKQ</sequence>
<dbReference type="KEGG" id="bany:112052184"/>
<dbReference type="Pfam" id="PF03366">
    <property type="entry name" value="YEATS"/>
    <property type="match status" value="1"/>
</dbReference>
<comment type="subcellular location">
    <subcellularLocation>
        <location evidence="2">Nucleus</location>
    </subcellularLocation>
</comment>
<dbReference type="AlphaFoldDB" id="A0A6J1NGM0"/>
<evidence type="ECO:0000259" key="3">
    <source>
        <dbReference type="PROSITE" id="PS51037"/>
    </source>
</evidence>
<name>A0A6J1NGM0_BICAN</name>
<evidence type="ECO:0000256" key="2">
    <source>
        <dbReference type="PROSITE-ProRule" id="PRU00376"/>
    </source>
</evidence>
<protein>
    <submittedName>
        <fullName evidence="5">Protein ENL isoform X1</fullName>
    </submittedName>
</protein>
<gene>
    <name evidence="5" type="primary">LOC112052184</name>
</gene>
<reference evidence="5" key="1">
    <citation type="submission" date="2025-08" db="UniProtKB">
        <authorList>
            <consortium name="RefSeq"/>
        </authorList>
    </citation>
    <scope>IDENTIFICATION</scope>
</reference>
<dbReference type="OrthoDB" id="10053467at2759"/>
<dbReference type="GO" id="GO:0003682">
    <property type="term" value="F:chromatin binding"/>
    <property type="evidence" value="ECO:0007669"/>
    <property type="project" value="TreeGrafter"/>
</dbReference>
<evidence type="ECO:0000313" key="5">
    <source>
        <dbReference type="RefSeq" id="XP_023946935.1"/>
    </source>
</evidence>
<proteinExistence type="predicted"/>
<organism evidence="4 5">
    <name type="scientific">Bicyclus anynana</name>
    <name type="common">Squinting bush brown butterfly</name>
    <dbReference type="NCBI Taxonomy" id="110368"/>
    <lineage>
        <taxon>Eukaryota</taxon>
        <taxon>Metazoa</taxon>
        <taxon>Ecdysozoa</taxon>
        <taxon>Arthropoda</taxon>
        <taxon>Hexapoda</taxon>
        <taxon>Insecta</taxon>
        <taxon>Pterygota</taxon>
        <taxon>Neoptera</taxon>
        <taxon>Endopterygota</taxon>
        <taxon>Lepidoptera</taxon>
        <taxon>Glossata</taxon>
        <taxon>Ditrysia</taxon>
        <taxon>Papilionoidea</taxon>
        <taxon>Nymphalidae</taxon>
        <taxon>Satyrinae</taxon>
        <taxon>Satyrini</taxon>
        <taxon>Mycalesina</taxon>
        <taxon>Bicyclus</taxon>
    </lineage>
</organism>
<dbReference type="GO" id="GO:0045893">
    <property type="term" value="P:positive regulation of DNA-templated transcription"/>
    <property type="evidence" value="ECO:0007669"/>
    <property type="project" value="TreeGrafter"/>
</dbReference>
<dbReference type="Proteomes" id="UP001652582">
    <property type="component" value="Chromosome 17"/>
</dbReference>
<dbReference type="InterPro" id="IPR038704">
    <property type="entry name" value="YEAST_sf"/>
</dbReference>
<dbReference type="InterPro" id="IPR052790">
    <property type="entry name" value="YEATS_domain"/>
</dbReference>
<dbReference type="PANTHER" id="PTHR47827">
    <property type="entry name" value="AHD DOMAIN-CONTAINING PROTEIN"/>
    <property type="match status" value="1"/>
</dbReference>
<dbReference type="InterPro" id="IPR055129">
    <property type="entry name" value="YEATS_dom"/>
</dbReference>
<dbReference type="GeneID" id="112052184"/>
<evidence type="ECO:0000256" key="1">
    <source>
        <dbReference type="ARBA" id="ARBA00023242"/>
    </source>
</evidence>
<accession>A0A6J1NGM0</accession>
<dbReference type="PANTHER" id="PTHR47827:SF3">
    <property type="entry name" value="AF-9 ANC1 HOMOLOGY DOMAIN-CONTAINING PROTEIN"/>
    <property type="match status" value="1"/>
</dbReference>